<dbReference type="PANTHER" id="PTHR43772">
    <property type="entry name" value="ENDO-1,4-BETA-XYLANASE"/>
    <property type="match status" value="1"/>
</dbReference>
<comment type="caution">
    <text evidence="7">The sequence shown here is derived from an EMBL/GenBank/DDBJ whole genome shotgun (WGS) entry which is preliminary data.</text>
</comment>
<keyword evidence="8" id="KW-1185">Reference proteome</keyword>
<gene>
    <name evidence="7" type="ORF">ACFOUT_05735</name>
</gene>
<keyword evidence="2" id="KW-0858">Xylan degradation</keyword>
<reference evidence="8" key="1">
    <citation type="journal article" date="2019" name="Int. J. Syst. Evol. Microbiol.">
        <title>The Global Catalogue of Microorganisms (GCM) 10K type strain sequencing project: providing services to taxonomists for standard genome sequencing and annotation.</title>
        <authorList>
            <consortium name="The Broad Institute Genomics Platform"/>
            <consortium name="The Broad Institute Genome Sequencing Center for Infectious Disease"/>
            <person name="Wu L."/>
            <person name="Ma J."/>
        </authorList>
    </citation>
    <scope>NUCLEOTIDE SEQUENCE [LARGE SCALE GENOMIC DNA]</scope>
    <source>
        <strain evidence="8">CECT 7477</strain>
    </source>
</reference>
<evidence type="ECO:0000256" key="1">
    <source>
        <dbReference type="ARBA" id="ARBA00009865"/>
    </source>
</evidence>
<dbReference type="Proteomes" id="UP001595814">
    <property type="component" value="Unassembled WGS sequence"/>
</dbReference>
<evidence type="ECO:0000313" key="7">
    <source>
        <dbReference type="EMBL" id="MFC4095364.1"/>
    </source>
</evidence>
<dbReference type="InterPro" id="IPR023296">
    <property type="entry name" value="Glyco_hydro_beta-prop_sf"/>
</dbReference>
<dbReference type="Gene3D" id="2.60.40.2340">
    <property type="match status" value="1"/>
</dbReference>
<dbReference type="InterPro" id="IPR006710">
    <property type="entry name" value="Glyco_hydro_43"/>
</dbReference>
<keyword evidence="5 6" id="KW-0326">Glycosidase</keyword>
<comment type="similarity">
    <text evidence="1 6">Belongs to the glycosyl hydrolase 43 family.</text>
</comment>
<keyword evidence="2" id="KW-0624">Polysaccharide degradation</keyword>
<proteinExistence type="inferred from homology"/>
<keyword evidence="4" id="KW-0119">Carbohydrate metabolism</keyword>
<dbReference type="Gene3D" id="2.115.10.20">
    <property type="entry name" value="Glycosyl hydrolase domain, family 43"/>
    <property type="match status" value="1"/>
</dbReference>
<evidence type="ECO:0000256" key="4">
    <source>
        <dbReference type="ARBA" id="ARBA00023277"/>
    </source>
</evidence>
<dbReference type="InterPro" id="IPR052176">
    <property type="entry name" value="Glycosyl_Hydrlase_43_Enz"/>
</dbReference>
<evidence type="ECO:0000256" key="6">
    <source>
        <dbReference type="RuleBase" id="RU361187"/>
    </source>
</evidence>
<accession>A0ABV8JLC4</accession>
<protein>
    <submittedName>
        <fullName evidence="7">Family 43 glycosylhydrolase</fullName>
    </submittedName>
</protein>
<evidence type="ECO:0000256" key="3">
    <source>
        <dbReference type="ARBA" id="ARBA00022801"/>
    </source>
</evidence>
<dbReference type="PANTHER" id="PTHR43772:SF2">
    <property type="entry name" value="PUTATIVE (AFU_ORTHOLOGUE AFUA_2G04480)-RELATED"/>
    <property type="match status" value="1"/>
</dbReference>
<name>A0ABV8JLC4_9FLAO</name>
<evidence type="ECO:0000256" key="5">
    <source>
        <dbReference type="ARBA" id="ARBA00023295"/>
    </source>
</evidence>
<evidence type="ECO:0000256" key="2">
    <source>
        <dbReference type="ARBA" id="ARBA00022651"/>
    </source>
</evidence>
<keyword evidence="3 6" id="KW-0378">Hydrolase</keyword>
<dbReference type="EMBL" id="JBHSAW010000004">
    <property type="protein sequence ID" value="MFC4095364.1"/>
    <property type="molecule type" value="Genomic_DNA"/>
</dbReference>
<evidence type="ECO:0000313" key="8">
    <source>
        <dbReference type="Proteomes" id="UP001595814"/>
    </source>
</evidence>
<dbReference type="CDD" id="cd18828">
    <property type="entry name" value="GH43_BT3675-like"/>
    <property type="match status" value="1"/>
</dbReference>
<dbReference type="Pfam" id="PF04616">
    <property type="entry name" value="Glyco_hydro_43"/>
    <property type="match status" value="1"/>
</dbReference>
<dbReference type="RefSeq" id="WP_317175470.1">
    <property type="nucleotide sequence ID" value="NZ_JACYFJ010000001.1"/>
</dbReference>
<dbReference type="SUPFAM" id="SSF75005">
    <property type="entry name" value="Arabinanase/levansucrase/invertase"/>
    <property type="match status" value="1"/>
</dbReference>
<organism evidence="7 8">
    <name type="scientific">Euzebyella saccharophila</name>
    <dbReference type="NCBI Taxonomy" id="679664"/>
    <lineage>
        <taxon>Bacteria</taxon>
        <taxon>Pseudomonadati</taxon>
        <taxon>Bacteroidota</taxon>
        <taxon>Flavobacteriia</taxon>
        <taxon>Flavobacteriales</taxon>
        <taxon>Flavobacteriaceae</taxon>
        <taxon>Euzebyella</taxon>
    </lineage>
</organism>
<sequence length="489" mass="55279">MAISDSLTGGYKALEGNVDQTDQAVEGSGVFKLIDGNEYILMYDMYMSGTYQFTKSTDLKNFEVVDEDVYMNFHPRHGTVLPITQEETERLLQSFPSTDLPSILSVRSPKAKPINMEINKKDKEIYIPVEEGTDISNFDPQFKMFPGTKMLPAAAQDFSEAPVSYVLHTLNGKEEKYKVTVQEANNPVLKGYYADPEIIYSEKNKKYYMYPTSDGFTGWSGTYFKTFSSEDLVHWEDEGTILDLKKDVSWADRNAWAPTMVEAKIDGNYTYFYYFTAAQKIGVAYSNEPTGPFKDSGAALIDFKPDGVTGGQEIDPDVFIDPQTGTPYLYWGNGYLAVAELNPDMLSIKKETVKVLTPDDTFREGAEITYRNGTYYFLWSQDDTRSPDYRVRYAKAKSPLGPLEIPEDNLVIKRDDNLGIYGTGHNSIIQVPGNDEWYLVYHRFNRPKGITMGDAAGYNREVCIDKLTFDSNGNINETQPTLEGIDPLR</sequence>